<reference evidence="2" key="2">
    <citation type="submission" date="2017-06" db="EMBL/GenBank/DDBJ databases">
        <title>The pomegranate genome and the genomics of punicalagin biosynthesis.</title>
        <authorList>
            <person name="Xu C."/>
        </authorList>
    </citation>
    <scope>NUCLEOTIDE SEQUENCE [LARGE SCALE GENOMIC DNA]</scope>
    <source>
        <tissue evidence="2">Fresh leaf</tissue>
    </source>
</reference>
<proteinExistence type="predicted"/>
<gene>
    <name evidence="2" type="ORF">CDL15_Pgr009950</name>
    <name evidence="3" type="ORF">CRG98_014006</name>
</gene>
<protein>
    <submittedName>
        <fullName evidence="2">Uncharacterized protein</fullName>
    </submittedName>
</protein>
<dbReference type="Proteomes" id="UP000233551">
    <property type="component" value="Unassembled WGS sequence"/>
</dbReference>
<evidence type="ECO:0000313" key="4">
    <source>
        <dbReference type="Proteomes" id="UP000197138"/>
    </source>
</evidence>
<evidence type="ECO:0000313" key="5">
    <source>
        <dbReference type="Proteomes" id="UP000233551"/>
    </source>
</evidence>
<dbReference type="EMBL" id="PGOL01000741">
    <property type="protein sequence ID" value="PKI65613.1"/>
    <property type="molecule type" value="Genomic_DNA"/>
</dbReference>
<dbReference type="OrthoDB" id="1846188at2759"/>
<dbReference type="AlphaFoldDB" id="A0A218WTX2"/>
<sequence>MAAEADSTVKFSEDLRIMPSADAEAECEIPVERKNAAMFEKHREHEPMAAEANWIVEVIGDIPNAQAEAECWKEWSIYKLPACVTALKPKAYSPQAVSFGPYSPQAVSFGPYHHDEKHLKPMEEHKVRALRHFLKRSKRPSYLFDRAVREVLPDLMACYHPLDWKWEDDKDAFLKIMILDGCFMLEILRTGTDTVNDYAPDDPIFSKHGEINIMPYIQRDMLMLENQLPMLVLEKLLAVENETGNSKDEEVVNQLILKFCCPHMPIVKMGKCLHLLDVVRRRLLHEGPSKMTRRRKSDMARKDGYEIIRSATELVEAGIKFKKSKTKSLRDVSFSRGELSLPVTDVDDTTESMFLNLIAFERFHIRAGNEVSSYIFFMDKIIDNERDVALLHSRGIIKNAMGSDKEVAKLFNSLSKDITLDPNCILDVVHKKVNGYCKKPWNMWRANLIHTYFRSPWAMLSLIAAIFLFALTIVQTFYSILDFYQN</sequence>
<organism evidence="2 4">
    <name type="scientific">Punica granatum</name>
    <name type="common">Pomegranate</name>
    <dbReference type="NCBI Taxonomy" id="22663"/>
    <lineage>
        <taxon>Eukaryota</taxon>
        <taxon>Viridiplantae</taxon>
        <taxon>Streptophyta</taxon>
        <taxon>Embryophyta</taxon>
        <taxon>Tracheophyta</taxon>
        <taxon>Spermatophyta</taxon>
        <taxon>Magnoliopsida</taxon>
        <taxon>eudicotyledons</taxon>
        <taxon>Gunneridae</taxon>
        <taxon>Pentapetalae</taxon>
        <taxon>rosids</taxon>
        <taxon>malvids</taxon>
        <taxon>Myrtales</taxon>
        <taxon>Lythraceae</taxon>
        <taxon>Punica</taxon>
    </lineage>
</organism>
<keyword evidence="1" id="KW-0472">Membrane</keyword>
<evidence type="ECO:0000313" key="3">
    <source>
        <dbReference type="EMBL" id="PKI65613.1"/>
    </source>
</evidence>
<dbReference type="PANTHER" id="PTHR31170:SF18">
    <property type="entry name" value="(WILD MALAYSIAN BANANA) HYPOTHETICAL PROTEIN"/>
    <property type="match status" value="1"/>
</dbReference>
<dbReference type="InterPro" id="IPR004158">
    <property type="entry name" value="DUF247_pln"/>
</dbReference>
<dbReference type="Proteomes" id="UP000197138">
    <property type="component" value="Unassembled WGS sequence"/>
</dbReference>
<comment type="caution">
    <text evidence="2">The sequence shown here is derived from an EMBL/GenBank/DDBJ whole genome shotgun (WGS) entry which is preliminary data.</text>
</comment>
<dbReference type="GeneID" id="116211578"/>
<name>A0A218WTX2_PUNGR</name>
<keyword evidence="1" id="KW-1133">Transmembrane helix</keyword>
<keyword evidence="5" id="KW-1185">Reference proteome</keyword>
<reference evidence="4" key="1">
    <citation type="journal article" date="2017" name="Plant J.">
        <title>The pomegranate (Punica granatum L.) genome and the genomics of punicalagin biosynthesis.</title>
        <authorList>
            <person name="Qin G."/>
            <person name="Xu C."/>
            <person name="Ming R."/>
            <person name="Tang H."/>
            <person name="Guyot R."/>
            <person name="Kramer E.M."/>
            <person name="Hu Y."/>
            <person name="Yi X."/>
            <person name="Qi Y."/>
            <person name="Xu X."/>
            <person name="Gao Z."/>
            <person name="Pan H."/>
            <person name="Jian J."/>
            <person name="Tian Y."/>
            <person name="Yue Z."/>
            <person name="Xu Y."/>
        </authorList>
    </citation>
    <scope>NUCLEOTIDE SEQUENCE [LARGE SCALE GENOMIC DNA]</scope>
    <source>
        <strain evidence="4">cv. Dabenzi</strain>
    </source>
</reference>
<keyword evidence="1" id="KW-0812">Transmembrane</keyword>
<evidence type="ECO:0000256" key="1">
    <source>
        <dbReference type="SAM" id="Phobius"/>
    </source>
</evidence>
<dbReference type="Pfam" id="PF03140">
    <property type="entry name" value="DUF247"/>
    <property type="match status" value="1"/>
</dbReference>
<accession>A0A218WTX2</accession>
<reference evidence="3 5" key="3">
    <citation type="submission" date="2017-11" db="EMBL/GenBank/DDBJ databases">
        <title>De-novo sequencing of pomegranate (Punica granatum L.) genome.</title>
        <authorList>
            <person name="Akparov Z."/>
            <person name="Amiraslanov A."/>
            <person name="Hajiyeva S."/>
            <person name="Abbasov M."/>
            <person name="Kaur K."/>
            <person name="Hamwieh A."/>
            <person name="Solovyev V."/>
            <person name="Salamov A."/>
            <person name="Braich B."/>
            <person name="Kosarev P."/>
            <person name="Mahmoud A."/>
            <person name="Hajiyev E."/>
            <person name="Babayeva S."/>
            <person name="Izzatullayeva V."/>
            <person name="Mammadov A."/>
            <person name="Mammadov A."/>
            <person name="Sharifova S."/>
            <person name="Ojaghi J."/>
            <person name="Eynullazada K."/>
            <person name="Bayramov B."/>
            <person name="Abdulazimova A."/>
            <person name="Shahmuradov I."/>
        </authorList>
    </citation>
    <scope>NUCLEOTIDE SEQUENCE [LARGE SCALE GENOMIC DNA]</scope>
    <source>
        <strain evidence="3">AG2017</strain>
        <strain evidence="5">cv. AG2017</strain>
        <tissue evidence="3">Leaf</tissue>
    </source>
</reference>
<dbReference type="STRING" id="22663.A0A218WTX2"/>
<dbReference type="PANTHER" id="PTHR31170">
    <property type="entry name" value="BNAC04G53230D PROTEIN"/>
    <property type="match status" value="1"/>
</dbReference>
<evidence type="ECO:0000313" key="2">
    <source>
        <dbReference type="EMBL" id="OWM76304.1"/>
    </source>
</evidence>
<dbReference type="EMBL" id="MTKT01003224">
    <property type="protein sequence ID" value="OWM76304.1"/>
    <property type="molecule type" value="Genomic_DNA"/>
</dbReference>
<feature type="transmembrane region" description="Helical" evidence="1">
    <location>
        <begin position="457"/>
        <end position="481"/>
    </location>
</feature>